<comment type="caution">
    <text evidence="7">The sequence shown here is derived from an EMBL/GenBank/DDBJ whole genome shotgun (WGS) entry which is preliminary data.</text>
</comment>
<keyword evidence="2 5" id="KW-0812">Transmembrane</keyword>
<feature type="transmembrane region" description="Helical" evidence="5">
    <location>
        <begin position="420"/>
        <end position="447"/>
    </location>
</feature>
<gene>
    <name evidence="7" type="ORF">D6D15_10239</name>
</gene>
<dbReference type="Gene3D" id="1.20.1250.20">
    <property type="entry name" value="MFS general substrate transporter like domains"/>
    <property type="match status" value="1"/>
</dbReference>
<dbReference type="PROSITE" id="PS50850">
    <property type="entry name" value="MFS"/>
    <property type="match status" value="1"/>
</dbReference>
<feature type="transmembrane region" description="Helical" evidence="5">
    <location>
        <begin position="351"/>
        <end position="372"/>
    </location>
</feature>
<keyword evidence="3 5" id="KW-1133">Transmembrane helix</keyword>
<dbReference type="InterPro" id="IPR036188">
    <property type="entry name" value="FAD/NAD-bd_sf"/>
</dbReference>
<keyword evidence="4 5" id="KW-0472">Membrane</keyword>
<dbReference type="SUPFAM" id="SSF103473">
    <property type="entry name" value="MFS general substrate transporter"/>
    <property type="match status" value="1"/>
</dbReference>
<evidence type="ECO:0000256" key="1">
    <source>
        <dbReference type="ARBA" id="ARBA00004141"/>
    </source>
</evidence>
<dbReference type="InterPro" id="IPR020846">
    <property type="entry name" value="MFS_dom"/>
</dbReference>
<feature type="domain" description="Major facilitator superfamily (MFS) profile" evidence="6">
    <location>
        <begin position="49"/>
        <end position="497"/>
    </location>
</feature>
<feature type="transmembrane region" description="Helical" evidence="5">
    <location>
        <begin position="306"/>
        <end position="331"/>
    </location>
</feature>
<protein>
    <recommendedName>
        <fullName evidence="6">Major facilitator superfamily (MFS) profile domain-containing protein</fullName>
    </recommendedName>
</protein>
<dbReference type="GO" id="GO:0005886">
    <property type="term" value="C:plasma membrane"/>
    <property type="evidence" value="ECO:0007669"/>
    <property type="project" value="TreeGrafter"/>
</dbReference>
<accession>A0A4S9AQZ1</accession>
<feature type="transmembrane region" description="Helical" evidence="5">
    <location>
        <begin position="180"/>
        <end position="200"/>
    </location>
</feature>
<reference evidence="7 8" key="1">
    <citation type="submission" date="2018-10" db="EMBL/GenBank/DDBJ databases">
        <title>Fifty Aureobasidium pullulans genomes reveal a recombining polyextremotolerant generalist.</title>
        <authorList>
            <person name="Gostincar C."/>
            <person name="Turk M."/>
            <person name="Zajc J."/>
            <person name="Gunde-Cimerman N."/>
        </authorList>
    </citation>
    <scope>NUCLEOTIDE SEQUENCE [LARGE SCALE GENOMIC DNA]</scope>
    <source>
        <strain evidence="7 8">EXF-10507</strain>
    </source>
</reference>
<feature type="transmembrane region" description="Helical" evidence="5">
    <location>
        <begin position="50"/>
        <end position="72"/>
    </location>
</feature>
<dbReference type="PANTHER" id="PTHR23502">
    <property type="entry name" value="MAJOR FACILITATOR SUPERFAMILY"/>
    <property type="match status" value="1"/>
</dbReference>
<dbReference type="SUPFAM" id="SSF51905">
    <property type="entry name" value="FAD/NAD(P)-binding domain"/>
    <property type="match status" value="1"/>
</dbReference>
<evidence type="ECO:0000256" key="3">
    <source>
        <dbReference type="ARBA" id="ARBA00022989"/>
    </source>
</evidence>
<dbReference type="EMBL" id="QZAR01000369">
    <property type="protein sequence ID" value="THW82360.1"/>
    <property type="molecule type" value="Genomic_DNA"/>
</dbReference>
<name>A0A4S9AQZ1_AURPU</name>
<organism evidence="7 8">
    <name type="scientific">Aureobasidium pullulans</name>
    <name type="common">Black yeast</name>
    <name type="synonym">Pullularia pullulans</name>
    <dbReference type="NCBI Taxonomy" id="5580"/>
    <lineage>
        <taxon>Eukaryota</taxon>
        <taxon>Fungi</taxon>
        <taxon>Dikarya</taxon>
        <taxon>Ascomycota</taxon>
        <taxon>Pezizomycotina</taxon>
        <taxon>Dothideomycetes</taxon>
        <taxon>Dothideomycetidae</taxon>
        <taxon>Dothideales</taxon>
        <taxon>Saccotheciaceae</taxon>
        <taxon>Aureobasidium</taxon>
    </lineage>
</organism>
<feature type="transmembrane region" description="Helical" evidence="5">
    <location>
        <begin position="393"/>
        <end position="414"/>
    </location>
</feature>
<proteinExistence type="predicted"/>
<comment type="subcellular location">
    <subcellularLocation>
        <location evidence="1">Membrane</location>
        <topology evidence="1">Multi-pass membrane protein</topology>
    </subcellularLocation>
</comment>
<evidence type="ECO:0000313" key="7">
    <source>
        <dbReference type="EMBL" id="THW82360.1"/>
    </source>
</evidence>
<feature type="transmembrane region" description="Helical" evidence="5">
    <location>
        <begin position="459"/>
        <end position="481"/>
    </location>
</feature>
<dbReference type="GO" id="GO:0022857">
    <property type="term" value="F:transmembrane transporter activity"/>
    <property type="evidence" value="ECO:0007669"/>
    <property type="project" value="InterPro"/>
</dbReference>
<dbReference type="PANTHER" id="PTHR23502:SF50">
    <property type="entry name" value="TRANSPORTER, PUTATIVE (AFU_ORTHOLOGUE AFUA_5G00430)-RELATED"/>
    <property type="match status" value="1"/>
</dbReference>
<dbReference type="Proteomes" id="UP000304928">
    <property type="component" value="Unassembled WGS sequence"/>
</dbReference>
<dbReference type="AlphaFoldDB" id="A0A4S9AQZ1"/>
<dbReference type="InterPro" id="IPR011701">
    <property type="entry name" value="MFS"/>
</dbReference>
<evidence type="ECO:0000313" key="8">
    <source>
        <dbReference type="Proteomes" id="UP000304928"/>
    </source>
</evidence>
<dbReference type="InterPro" id="IPR036259">
    <property type="entry name" value="MFS_trans_sf"/>
</dbReference>
<evidence type="ECO:0000256" key="2">
    <source>
        <dbReference type="ARBA" id="ARBA00022692"/>
    </source>
</evidence>
<feature type="transmembrane region" description="Helical" evidence="5">
    <location>
        <begin position="206"/>
        <end position="226"/>
    </location>
</feature>
<dbReference type="Gene3D" id="3.50.50.60">
    <property type="entry name" value="FAD/NAD(P)-binding domain"/>
    <property type="match status" value="1"/>
</dbReference>
<sequence length="620" mass="68532">MEEGLSLPPGSVLIEQDQEFAGPTGSQIRLWPVPSNDPNDPLNWNTSRKYFNFGITAFYTLLVFALLDISPTLWQAQVEELGVSWSQENNTFAINCVGLAIGSVFLIPLASKYGRRPIYIGSSIVNCAMSIWLAKANTYTDLMLANLISGFTGSVSEVLVQMTVEDLFFVHQRGMANSIYLLASNTGVFLAPIAAGFIASSQGWRWGYYWCAIFIAINIILFIFCYEETKFTMPTTLGDEHPLPPIEESTIDKHGKTDLPEVYASAVSTPDIDQAIPMRSYRQRMALVTPTHAPAKLFLRHVWQPFIILATFPAITYVAFTWGTQLAWYSMVNTTSASVFPYPPYNFSTTGVGLLNLPAFIGASIASVYAALLSDRSILWLAKRNNGIYEPEFRLYTAIFPAIASAVGVFVYGLSTAHGMHWIIPCIGIGIFGYGFVGLGHGVLTYLLDGYGNIAGDALVSVAFVRNICATAIVFAATPWMEALGIRKCFFGVPYWSDGKASDEVSEEERMTRWEELWARGVFAFNTANYRDCMFNQKTNGIKRFVAEGVETEDGIVHKFDTVVLATGYDAITGSFTGMGLKDRQGVDLREKWKEGVKTYLAMTAPGLPNMFMVYSPQGM</sequence>
<evidence type="ECO:0000256" key="5">
    <source>
        <dbReference type="SAM" id="Phobius"/>
    </source>
</evidence>
<dbReference type="Pfam" id="PF07690">
    <property type="entry name" value="MFS_1"/>
    <property type="match status" value="1"/>
</dbReference>
<feature type="transmembrane region" description="Helical" evidence="5">
    <location>
        <begin position="92"/>
        <end position="111"/>
    </location>
</feature>
<evidence type="ECO:0000259" key="6">
    <source>
        <dbReference type="PROSITE" id="PS50850"/>
    </source>
</evidence>
<evidence type="ECO:0000256" key="4">
    <source>
        <dbReference type="ARBA" id="ARBA00023136"/>
    </source>
</evidence>